<sequence>MSTRREQKYQPTPSCPVASWHIRVPEAAPAHLAVSRKPFLEGSSVPSPVSKGRGFKWWTLVLQTCTPSGPGGCACPSPADVQQAPPPGPLSYRSTSIRTLHRAVVTRRQRWRGGSQPYTPP</sequence>
<evidence type="ECO:0000313" key="2">
    <source>
        <dbReference type="EMBL" id="MEQ2186255.1"/>
    </source>
</evidence>
<accession>A0ABV0PRX9</accession>
<dbReference type="Proteomes" id="UP001476798">
    <property type="component" value="Unassembled WGS sequence"/>
</dbReference>
<evidence type="ECO:0000256" key="1">
    <source>
        <dbReference type="SAM" id="MobiDB-lite"/>
    </source>
</evidence>
<name>A0ABV0PRX9_9TELE</name>
<protein>
    <submittedName>
        <fullName evidence="2">Uncharacterized protein</fullName>
    </submittedName>
</protein>
<dbReference type="EMBL" id="JAHRIO010083342">
    <property type="protein sequence ID" value="MEQ2186255.1"/>
    <property type="molecule type" value="Genomic_DNA"/>
</dbReference>
<feature type="region of interest" description="Disordered" evidence="1">
    <location>
        <begin position="72"/>
        <end position="93"/>
    </location>
</feature>
<evidence type="ECO:0000313" key="3">
    <source>
        <dbReference type="Proteomes" id="UP001476798"/>
    </source>
</evidence>
<keyword evidence="3" id="KW-1185">Reference proteome</keyword>
<gene>
    <name evidence="2" type="ORF">GOODEAATRI_026788</name>
</gene>
<organism evidence="2 3">
    <name type="scientific">Goodea atripinnis</name>
    <dbReference type="NCBI Taxonomy" id="208336"/>
    <lineage>
        <taxon>Eukaryota</taxon>
        <taxon>Metazoa</taxon>
        <taxon>Chordata</taxon>
        <taxon>Craniata</taxon>
        <taxon>Vertebrata</taxon>
        <taxon>Euteleostomi</taxon>
        <taxon>Actinopterygii</taxon>
        <taxon>Neopterygii</taxon>
        <taxon>Teleostei</taxon>
        <taxon>Neoteleostei</taxon>
        <taxon>Acanthomorphata</taxon>
        <taxon>Ovalentaria</taxon>
        <taxon>Atherinomorphae</taxon>
        <taxon>Cyprinodontiformes</taxon>
        <taxon>Goodeidae</taxon>
        <taxon>Goodea</taxon>
    </lineage>
</organism>
<proteinExistence type="predicted"/>
<comment type="caution">
    <text evidence="2">The sequence shown here is derived from an EMBL/GenBank/DDBJ whole genome shotgun (WGS) entry which is preliminary data.</text>
</comment>
<reference evidence="2 3" key="1">
    <citation type="submission" date="2021-06" db="EMBL/GenBank/DDBJ databases">
        <authorList>
            <person name="Palmer J.M."/>
        </authorList>
    </citation>
    <scope>NUCLEOTIDE SEQUENCE [LARGE SCALE GENOMIC DNA]</scope>
    <source>
        <strain evidence="2 3">GA_2019</strain>
        <tissue evidence="2">Muscle</tissue>
    </source>
</reference>